<gene>
    <name evidence="2" type="ORF">PRZ01_17745</name>
</gene>
<dbReference type="RefSeq" id="WP_273598175.1">
    <property type="nucleotide sequence ID" value="NZ_JAQQXS010000019.1"/>
</dbReference>
<accession>A0ABT5KVR5</accession>
<evidence type="ECO:0000313" key="3">
    <source>
        <dbReference type="Proteomes" id="UP001219862"/>
    </source>
</evidence>
<protein>
    <submittedName>
        <fullName evidence="2">GNAT family N-acetyltransferase</fullName>
    </submittedName>
</protein>
<dbReference type="Gene3D" id="3.40.630.30">
    <property type="match status" value="1"/>
</dbReference>
<evidence type="ECO:0000313" key="2">
    <source>
        <dbReference type="EMBL" id="MDC8787037.1"/>
    </source>
</evidence>
<sequence length="309" mass="35235">MLVLKTERLRLRWFVPEDAPHVLAQLTEPSWIVNIRDSGVRDLPAARAWMEEKLFAGYWSSGLGLWAVERASDGVLLGMCGLLQRDYLPAPDIGYAFLPRYWGQGYAREAAAACMAYAQNVLGQTRLYATTAVDNTPSQNVLLSIGFLYQEDLLLDGHDGVTRMFSWGGRSTERSDESQIKDMLQRFYRAFDNRDGRVPNVTALPFWMLGRAVIHFGDERGDLAGLDLPTFMRQRAELLGPQGAWREYEESVSTKRLELQGRVAHVWLRCRKSWLDQGHVQHREGVKSIQLVKQGSHWKIAALAWEDRL</sequence>
<name>A0ABT5KVR5_9BURK</name>
<dbReference type="SUPFAM" id="SSF54427">
    <property type="entry name" value="NTF2-like"/>
    <property type="match status" value="1"/>
</dbReference>
<dbReference type="SUPFAM" id="SSF55729">
    <property type="entry name" value="Acyl-CoA N-acyltransferases (Nat)"/>
    <property type="match status" value="1"/>
</dbReference>
<proteinExistence type="predicted"/>
<reference evidence="2 3" key="1">
    <citation type="submission" date="2022-10" db="EMBL/GenBank/DDBJ databases">
        <title>paucibacter sp. hw8 Genome sequencing.</title>
        <authorList>
            <person name="Park S."/>
        </authorList>
    </citation>
    <scope>NUCLEOTIDE SEQUENCE [LARGE SCALE GENOMIC DNA]</scope>
    <source>
        <strain evidence="3">hw8</strain>
    </source>
</reference>
<dbReference type="InterPro" id="IPR032710">
    <property type="entry name" value="NTF2-like_dom_sf"/>
</dbReference>
<evidence type="ECO:0000259" key="1">
    <source>
        <dbReference type="PROSITE" id="PS51186"/>
    </source>
</evidence>
<comment type="caution">
    <text evidence="2">The sequence shown here is derived from an EMBL/GenBank/DDBJ whole genome shotgun (WGS) entry which is preliminary data.</text>
</comment>
<dbReference type="InterPro" id="IPR051531">
    <property type="entry name" value="N-acetyltransferase"/>
</dbReference>
<dbReference type="PANTHER" id="PTHR43792">
    <property type="entry name" value="GNAT FAMILY, PUTATIVE (AFU_ORTHOLOGUE AFUA_3G00765)-RELATED-RELATED"/>
    <property type="match status" value="1"/>
</dbReference>
<dbReference type="Gene3D" id="3.10.450.50">
    <property type="match status" value="1"/>
</dbReference>
<dbReference type="InterPro" id="IPR016181">
    <property type="entry name" value="Acyl_CoA_acyltransferase"/>
</dbReference>
<dbReference type="Pfam" id="PF13302">
    <property type="entry name" value="Acetyltransf_3"/>
    <property type="match status" value="1"/>
</dbReference>
<dbReference type="EMBL" id="JAQQXS010000019">
    <property type="protein sequence ID" value="MDC8787037.1"/>
    <property type="molecule type" value="Genomic_DNA"/>
</dbReference>
<organism evidence="2 3">
    <name type="scientific">Roseateles koreensis</name>
    <dbReference type="NCBI Taxonomy" id="2987526"/>
    <lineage>
        <taxon>Bacteria</taxon>
        <taxon>Pseudomonadati</taxon>
        <taxon>Pseudomonadota</taxon>
        <taxon>Betaproteobacteria</taxon>
        <taxon>Burkholderiales</taxon>
        <taxon>Sphaerotilaceae</taxon>
        <taxon>Roseateles</taxon>
    </lineage>
</organism>
<dbReference type="Proteomes" id="UP001219862">
    <property type="component" value="Unassembled WGS sequence"/>
</dbReference>
<feature type="domain" description="N-acetyltransferase" evidence="1">
    <location>
        <begin position="9"/>
        <end position="169"/>
    </location>
</feature>
<dbReference type="PANTHER" id="PTHR43792:SF1">
    <property type="entry name" value="N-ACETYLTRANSFERASE DOMAIN-CONTAINING PROTEIN"/>
    <property type="match status" value="1"/>
</dbReference>
<keyword evidence="3" id="KW-1185">Reference proteome</keyword>
<dbReference type="PROSITE" id="PS51186">
    <property type="entry name" value="GNAT"/>
    <property type="match status" value="1"/>
</dbReference>
<dbReference type="InterPro" id="IPR000182">
    <property type="entry name" value="GNAT_dom"/>
</dbReference>